<dbReference type="Pfam" id="PF00282">
    <property type="entry name" value="Pyridoxal_deC"/>
    <property type="match status" value="1"/>
</dbReference>
<evidence type="ECO:0000256" key="4">
    <source>
        <dbReference type="ARBA" id="ARBA00022898"/>
    </source>
</evidence>
<name>A0ABU0M5Z0_9HYPH</name>
<evidence type="ECO:0000256" key="6">
    <source>
        <dbReference type="RuleBase" id="RU000382"/>
    </source>
</evidence>
<dbReference type="InterPro" id="IPR015422">
    <property type="entry name" value="PyrdxlP-dep_Trfase_small"/>
</dbReference>
<proteinExistence type="inferred from homology"/>
<dbReference type="PROSITE" id="PS00392">
    <property type="entry name" value="DDC_GAD_HDC_YDC"/>
    <property type="match status" value="1"/>
</dbReference>
<dbReference type="EMBL" id="JAUSWJ010000001">
    <property type="protein sequence ID" value="MDQ0516385.1"/>
    <property type="molecule type" value="Genomic_DNA"/>
</dbReference>
<dbReference type="RefSeq" id="WP_266279672.1">
    <property type="nucleotide sequence ID" value="NZ_JAPKNF010000001.1"/>
</dbReference>
<evidence type="ECO:0000256" key="5">
    <source>
        <dbReference type="ARBA" id="ARBA00023239"/>
    </source>
</evidence>
<dbReference type="InterPro" id="IPR015421">
    <property type="entry name" value="PyrdxlP-dep_Trfase_major"/>
</dbReference>
<protein>
    <submittedName>
        <fullName evidence="7">Glutamate/tyrosine decarboxylase-like PLP-dependent enzyme</fullName>
    </submittedName>
</protein>
<organism evidence="7 8">
    <name type="scientific">Kaistia geumhonensis</name>
    <dbReference type="NCBI Taxonomy" id="410839"/>
    <lineage>
        <taxon>Bacteria</taxon>
        <taxon>Pseudomonadati</taxon>
        <taxon>Pseudomonadota</taxon>
        <taxon>Alphaproteobacteria</taxon>
        <taxon>Hyphomicrobiales</taxon>
        <taxon>Kaistiaceae</taxon>
        <taxon>Kaistia</taxon>
    </lineage>
</organism>
<keyword evidence="3" id="KW-0210">Decarboxylase</keyword>
<dbReference type="PANTHER" id="PTHR11999">
    <property type="entry name" value="GROUP II PYRIDOXAL-5-PHOSPHATE DECARBOXYLASE"/>
    <property type="match status" value="1"/>
</dbReference>
<sequence>MRALEISDRDLSKLAIEAAKLAANYWSSLDGRPAYPATSGTQTSRLFDRPWARAGRGPAILDEFAAIAEHVRPCTGRFFGYVAGSGEPVGAIGDLLASVLNQNCTSWRSAPAAATIERVVVGWLAEAVGCAGFAGSLCGGGSTANLMGLAMARESLLPANDDGARPGVVYASEQAHMSIAKAVSLLGLGRNNLRLLPVDEDFRLRTDALRDAIALDRRQGRTPLAIVASVGTVATGAIDPLPHLAEIARAEGIWLHVDGAFGVLAALAAPEKFEGLSLADSISLDAHKWLYQPIDCSCLLHRERTAARKAFSYSGDYVRILNQDPEESFAFFDESIELTRRFRALKLWMSLQYHGRDAFREAITRDLQHAQLLARAVQSHPALELLAPVPLSAVCFRHRARDNEAILRRVIARGRVYLSNATINGRFALRACFVNHRTTREDVDEIIVEVIAAADELNA</sequence>
<dbReference type="PANTHER" id="PTHR11999:SF70">
    <property type="entry name" value="MIP05841P"/>
    <property type="match status" value="1"/>
</dbReference>
<dbReference type="PRINTS" id="PR00800">
    <property type="entry name" value="YHDCRBOXLASE"/>
</dbReference>
<evidence type="ECO:0000313" key="8">
    <source>
        <dbReference type="Proteomes" id="UP001223743"/>
    </source>
</evidence>
<keyword evidence="8" id="KW-1185">Reference proteome</keyword>
<dbReference type="InterPro" id="IPR021115">
    <property type="entry name" value="Pyridoxal-P_BS"/>
</dbReference>
<dbReference type="Gene3D" id="3.90.1150.10">
    <property type="entry name" value="Aspartate Aminotransferase, domain 1"/>
    <property type="match status" value="1"/>
</dbReference>
<comment type="cofactor">
    <cofactor evidence="1 6">
        <name>pyridoxal 5'-phosphate</name>
        <dbReference type="ChEBI" id="CHEBI:597326"/>
    </cofactor>
</comment>
<dbReference type="InterPro" id="IPR010977">
    <property type="entry name" value="Aromatic_deC"/>
</dbReference>
<gene>
    <name evidence="7" type="ORF">QO015_001998</name>
</gene>
<dbReference type="InterPro" id="IPR015424">
    <property type="entry name" value="PyrdxlP-dep_Trfase"/>
</dbReference>
<comment type="similarity">
    <text evidence="2 6">Belongs to the group II decarboxylase family.</text>
</comment>
<reference evidence="7 8" key="1">
    <citation type="submission" date="2023-07" db="EMBL/GenBank/DDBJ databases">
        <title>Genomic Encyclopedia of Type Strains, Phase IV (KMG-IV): sequencing the most valuable type-strain genomes for metagenomic binning, comparative biology and taxonomic classification.</title>
        <authorList>
            <person name="Goeker M."/>
        </authorList>
    </citation>
    <scope>NUCLEOTIDE SEQUENCE [LARGE SCALE GENOMIC DNA]</scope>
    <source>
        <strain evidence="7 8">B1-1</strain>
    </source>
</reference>
<evidence type="ECO:0000256" key="3">
    <source>
        <dbReference type="ARBA" id="ARBA00022793"/>
    </source>
</evidence>
<dbReference type="SUPFAM" id="SSF53383">
    <property type="entry name" value="PLP-dependent transferases"/>
    <property type="match status" value="1"/>
</dbReference>
<evidence type="ECO:0000256" key="2">
    <source>
        <dbReference type="ARBA" id="ARBA00009533"/>
    </source>
</evidence>
<accession>A0ABU0M5Z0</accession>
<comment type="caution">
    <text evidence="7">The sequence shown here is derived from an EMBL/GenBank/DDBJ whole genome shotgun (WGS) entry which is preliminary data.</text>
</comment>
<evidence type="ECO:0000256" key="1">
    <source>
        <dbReference type="ARBA" id="ARBA00001933"/>
    </source>
</evidence>
<dbReference type="Gene3D" id="3.40.640.10">
    <property type="entry name" value="Type I PLP-dependent aspartate aminotransferase-like (Major domain)"/>
    <property type="match status" value="1"/>
</dbReference>
<dbReference type="InterPro" id="IPR002129">
    <property type="entry name" value="PyrdxlP-dep_de-COase"/>
</dbReference>
<keyword evidence="5 6" id="KW-0456">Lyase</keyword>
<keyword evidence="4 6" id="KW-0663">Pyridoxal phosphate</keyword>
<dbReference type="Proteomes" id="UP001223743">
    <property type="component" value="Unassembled WGS sequence"/>
</dbReference>
<evidence type="ECO:0000313" key="7">
    <source>
        <dbReference type="EMBL" id="MDQ0516385.1"/>
    </source>
</evidence>